<accession>A0A7S3L4N9</accession>
<reference evidence="2" key="1">
    <citation type="submission" date="2021-01" db="EMBL/GenBank/DDBJ databases">
        <authorList>
            <person name="Corre E."/>
            <person name="Pelletier E."/>
            <person name="Niang G."/>
            <person name="Scheremetjew M."/>
            <person name="Finn R."/>
            <person name="Kale V."/>
            <person name="Holt S."/>
            <person name="Cochrane G."/>
            <person name="Meng A."/>
            <person name="Brown T."/>
            <person name="Cohen L."/>
        </authorList>
    </citation>
    <scope>NUCLEOTIDE SEQUENCE</scope>
    <source>
        <strain evidence="2">CCMP127</strain>
    </source>
</reference>
<feature type="region of interest" description="Disordered" evidence="1">
    <location>
        <begin position="101"/>
        <end position="124"/>
    </location>
</feature>
<evidence type="ECO:0000313" key="2">
    <source>
        <dbReference type="EMBL" id="CAE0406890.1"/>
    </source>
</evidence>
<proteinExistence type="predicted"/>
<protein>
    <submittedName>
        <fullName evidence="2">Uncharacterized protein</fullName>
    </submittedName>
</protein>
<gene>
    <name evidence="2" type="ORF">ACOF00016_LOCUS4717</name>
</gene>
<sequence>MRQTSRHKKFIRKDRFFAGLGAAIYILVQVFTHSRGQLSSFQESTSLLQKTLFWQYNQPSGGRRLGSDMYMTTTTGDAITDRPPFVSQDKSPPQLSVSLQLGEASTGKKRMTARGPSSTERKNRVRVAREEVEQRRRANMRKRTIVQQDESRHPIFYNLYVQPDNYKNSMLIAQEQMQQREMLATNATLFYTLIGSPKVTTEFCEPNCHQREYLEQGQEVDTHQAIWEYCQDRPDEWVTYLHDKGSLHDNENNRRARRIATRAALACRKLILNRSPTSFNWNICGAGFNVLPQFQGNANMWAAKCSYMHNLYEPRKYSRALEEMYNTTILDPTLGNTTYACLQPTEWRDSHTGLGRYAGERWAYSHPDVRPCSSLGGTTVSRAELDFVPRLRKEPNLRAKFGPLANHRYHNSFARLEGRLFEWKYLYGQAPPDDSWIWKYYIGYETGTEEFLQSCKALANATQIQ</sequence>
<evidence type="ECO:0000256" key="1">
    <source>
        <dbReference type="SAM" id="MobiDB-lite"/>
    </source>
</evidence>
<name>A0A7S3L4N9_9STRA</name>
<dbReference type="AlphaFoldDB" id="A0A7S3L4N9"/>
<dbReference type="EMBL" id="HBIM01005539">
    <property type="protein sequence ID" value="CAE0406890.1"/>
    <property type="molecule type" value="Transcribed_RNA"/>
</dbReference>
<organism evidence="2">
    <name type="scientific">Amphora coffeiformis</name>
    <dbReference type="NCBI Taxonomy" id="265554"/>
    <lineage>
        <taxon>Eukaryota</taxon>
        <taxon>Sar</taxon>
        <taxon>Stramenopiles</taxon>
        <taxon>Ochrophyta</taxon>
        <taxon>Bacillariophyta</taxon>
        <taxon>Bacillariophyceae</taxon>
        <taxon>Bacillariophycidae</taxon>
        <taxon>Thalassiophysales</taxon>
        <taxon>Catenulaceae</taxon>
        <taxon>Amphora</taxon>
    </lineage>
</organism>